<dbReference type="AlphaFoldDB" id="A0A4Z2JFB3"/>
<sequence>MFEELLKCFRPFKRAAMMLMCPTRGLLSMFTFRLLILVFHANRNGRIRAGKSNTAASRAAAAGRGDAAAERAASLPTAGHARCLRSLRGSVASSMAACP</sequence>
<gene>
    <name evidence="1" type="ORF">EYF80_001916</name>
</gene>
<comment type="caution">
    <text evidence="1">The sequence shown here is derived from an EMBL/GenBank/DDBJ whole genome shotgun (WGS) entry which is preliminary data.</text>
</comment>
<proteinExistence type="predicted"/>
<reference evidence="1 2" key="1">
    <citation type="submission" date="2019-03" db="EMBL/GenBank/DDBJ databases">
        <title>First draft genome of Liparis tanakae, snailfish: a comprehensive survey of snailfish specific genes.</title>
        <authorList>
            <person name="Kim W."/>
            <person name="Song I."/>
            <person name="Jeong J.-H."/>
            <person name="Kim D."/>
            <person name="Kim S."/>
            <person name="Ryu S."/>
            <person name="Song J.Y."/>
            <person name="Lee S.K."/>
        </authorList>
    </citation>
    <scope>NUCLEOTIDE SEQUENCE [LARGE SCALE GENOMIC DNA]</scope>
    <source>
        <tissue evidence="1">Muscle</tissue>
    </source>
</reference>
<organism evidence="1 2">
    <name type="scientific">Liparis tanakae</name>
    <name type="common">Tanaka's snailfish</name>
    <dbReference type="NCBI Taxonomy" id="230148"/>
    <lineage>
        <taxon>Eukaryota</taxon>
        <taxon>Metazoa</taxon>
        <taxon>Chordata</taxon>
        <taxon>Craniata</taxon>
        <taxon>Vertebrata</taxon>
        <taxon>Euteleostomi</taxon>
        <taxon>Actinopterygii</taxon>
        <taxon>Neopterygii</taxon>
        <taxon>Teleostei</taxon>
        <taxon>Neoteleostei</taxon>
        <taxon>Acanthomorphata</taxon>
        <taxon>Eupercaria</taxon>
        <taxon>Perciformes</taxon>
        <taxon>Cottioidei</taxon>
        <taxon>Cottales</taxon>
        <taxon>Liparidae</taxon>
        <taxon>Liparis</taxon>
    </lineage>
</organism>
<dbReference type="EMBL" id="SRLO01000008">
    <property type="protein sequence ID" value="TNN87952.1"/>
    <property type="molecule type" value="Genomic_DNA"/>
</dbReference>
<name>A0A4Z2JFB3_9TELE</name>
<accession>A0A4Z2JFB3</accession>
<protein>
    <submittedName>
        <fullName evidence="1">Uncharacterized protein</fullName>
    </submittedName>
</protein>
<keyword evidence="2" id="KW-1185">Reference proteome</keyword>
<dbReference type="Proteomes" id="UP000314294">
    <property type="component" value="Unassembled WGS sequence"/>
</dbReference>
<evidence type="ECO:0000313" key="1">
    <source>
        <dbReference type="EMBL" id="TNN87952.1"/>
    </source>
</evidence>
<evidence type="ECO:0000313" key="2">
    <source>
        <dbReference type="Proteomes" id="UP000314294"/>
    </source>
</evidence>